<reference evidence="1 2" key="1">
    <citation type="submission" date="2018-06" db="EMBL/GenBank/DDBJ databases">
        <authorList>
            <consortium name="Pathogen Informatics"/>
            <person name="Doyle S."/>
        </authorList>
    </citation>
    <scope>NUCLEOTIDE SEQUENCE [LARGE SCALE GENOMIC DNA]</scope>
    <source>
        <strain evidence="1 2">NCTC11343</strain>
    </source>
</reference>
<gene>
    <name evidence="1" type="ORF">NCTC11343_03996</name>
</gene>
<sequence length="51" mass="5113">MVGYSYGATLVYGLIAQAPAGTFRGGIALGFCPDITIAKPLCKGSGLSSMS</sequence>
<dbReference type="RefSeq" id="WP_172462454.1">
    <property type="nucleotide sequence ID" value="NZ_UAUU01000011.1"/>
</dbReference>
<evidence type="ECO:0000313" key="1">
    <source>
        <dbReference type="EMBL" id="SPZ91950.1"/>
    </source>
</evidence>
<dbReference type="Proteomes" id="UP000251241">
    <property type="component" value="Unassembled WGS sequence"/>
</dbReference>
<organism evidence="1 2">
    <name type="scientific">Sphingobacterium multivorum</name>
    <dbReference type="NCBI Taxonomy" id="28454"/>
    <lineage>
        <taxon>Bacteria</taxon>
        <taxon>Pseudomonadati</taxon>
        <taxon>Bacteroidota</taxon>
        <taxon>Sphingobacteriia</taxon>
        <taxon>Sphingobacteriales</taxon>
        <taxon>Sphingobacteriaceae</taxon>
        <taxon>Sphingobacterium</taxon>
    </lineage>
</organism>
<proteinExistence type="predicted"/>
<dbReference type="AlphaFoldDB" id="A0A2X2LR41"/>
<dbReference type="EMBL" id="UAUU01000011">
    <property type="protein sequence ID" value="SPZ91950.1"/>
    <property type="molecule type" value="Genomic_DNA"/>
</dbReference>
<name>A0A2X2LR41_SPHMU</name>
<protein>
    <submittedName>
        <fullName evidence="1">Type IV secretory pathway, VirJ component</fullName>
    </submittedName>
</protein>
<accession>A0A2X2LR41</accession>
<evidence type="ECO:0000313" key="2">
    <source>
        <dbReference type="Proteomes" id="UP000251241"/>
    </source>
</evidence>